<keyword evidence="8" id="KW-0067">ATP-binding</keyword>
<reference evidence="15 16" key="1">
    <citation type="journal article" date="2016" name="Proc. Natl. Acad. Sci. U.S.A.">
        <title>Comparative genomics of biotechnologically important yeasts.</title>
        <authorList>
            <person name="Riley R."/>
            <person name="Haridas S."/>
            <person name="Wolfe K.H."/>
            <person name="Lopes M.R."/>
            <person name="Hittinger C.T."/>
            <person name="Goeker M."/>
            <person name="Salamov A.A."/>
            <person name="Wisecaver J.H."/>
            <person name="Long T.M."/>
            <person name="Calvey C.H."/>
            <person name="Aerts A.L."/>
            <person name="Barry K.W."/>
            <person name="Choi C."/>
            <person name="Clum A."/>
            <person name="Coughlan A.Y."/>
            <person name="Deshpande S."/>
            <person name="Douglass A.P."/>
            <person name="Hanson S.J."/>
            <person name="Klenk H.-P."/>
            <person name="LaButti K.M."/>
            <person name="Lapidus A."/>
            <person name="Lindquist E.A."/>
            <person name="Lipzen A.M."/>
            <person name="Meier-Kolthoff J.P."/>
            <person name="Ohm R.A."/>
            <person name="Otillar R.P."/>
            <person name="Pangilinan J.L."/>
            <person name="Peng Y."/>
            <person name="Rokas A."/>
            <person name="Rosa C.A."/>
            <person name="Scheuner C."/>
            <person name="Sibirny A.A."/>
            <person name="Slot J.C."/>
            <person name="Stielow J.B."/>
            <person name="Sun H."/>
            <person name="Kurtzman C.P."/>
            <person name="Blackwell M."/>
            <person name="Grigoriev I.V."/>
            <person name="Jeffries T.W."/>
        </authorList>
    </citation>
    <scope>NUCLEOTIDE SEQUENCE [LARGE SCALE GENOMIC DNA]</scope>
    <source>
        <strain evidence="15 16">DSM 6958</strain>
    </source>
</reference>
<accession>A0A1E3PDI8</accession>
<keyword evidence="9 13" id="KW-0752">Steroid biosynthesis</keyword>
<dbReference type="GO" id="GO:0005777">
    <property type="term" value="C:peroxisome"/>
    <property type="evidence" value="ECO:0007669"/>
    <property type="project" value="TreeGrafter"/>
</dbReference>
<dbReference type="GO" id="GO:0006696">
    <property type="term" value="P:ergosterol biosynthetic process"/>
    <property type="evidence" value="ECO:0007669"/>
    <property type="project" value="TreeGrafter"/>
</dbReference>
<protein>
    <recommendedName>
        <fullName evidence="3 13">Phosphomevalonate kinase</fullName>
        <ecNumber evidence="3 13">2.7.4.2</ecNumber>
    </recommendedName>
</protein>
<dbReference type="InterPro" id="IPR020568">
    <property type="entry name" value="Ribosomal_Su5_D2-typ_SF"/>
</dbReference>
<evidence type="ECO:0000256" key="9">
    <source>
        <dbReference type="ARBA" id="ARBA00022955"/>
    </source>
</evidence>
<comment type="pathway">
    <text evidence="1 13">Isoprenoid biosynthesis; isopentenyl diphosphate biosynthesis via mevalonate pathway; isopentenyl diphosphate from (R)-mevalonate: step 2/3.</text>
</comment>
<evidence type="ECO:0000256" key="8">
    <source>
        <dbReference type="ARBA" id="ARBA00022840"/>
    </source>
</evidence>
<evidence type="ECO:0000256" key="6">
    <source>
        <dbReference type="ARBA" id="ARBA00022741"/>
    </source>
</evidence>
<evidence type="ECO:0000256" key="5">
    <source>
        <dbReference type="ARBA" id="ARBA00022679"/>
    </source>
</evidence>
<dbReference type="InterPro" id="IPR006203">
    <property type="entry name" value="GHMP_knse_ATP-bd_CS"/>
</dbReference>
<name>A0A1E3PDI8_9ASCO</name>
<dbReference type="PANTHER" id="PTHR31814">
    <property type="match status" value="1"/>
</dbReference>
<keyword evidence="7 13" id="KW-0418">Kinase</keyword>
<keyword evidence="6" id="KW-0547">Nucleotide-binding</keyword>
<evidence type="ECO:0000313" key="15">
    <source>
        <dbReference type="EMBL" id="ODQ63466.1"/>
    </source>
</evidence>
<comment type="catalytic activity">
    <reaction evidence="12">
        <text>(R)-5-phosphomevalonate + ATP = (R)-5-diphosphomevalonate + ADP</text>
        <dbReference type="Rhea" id="RHEA:16341"/>
        <dbReference type="ChEBI" id="CHEBI:30616"/>
        <dbReference type="ChEBI" id="CHEBI:57557"/>
        <dbReference type="ChEBI" id="CHEBI:58146"/>
        <dbReference type="ChEBI" id="CHEBI:456216"/>
        <dbReference type="EC" id="2.7.4.2"/>
    </reaction>
    <physiologicalReaction direction="left-to-right" evidence="12">
        <dbReference type="Rhea" id="RHEA:16342"/>
    </physiologicalReaction>
</comment>
<evidence type="ECO:0000256" key="4">
    <source>
        <dbReference type="ARBA" id="ARBA00022516"/>
    </source>
</evidence>
<dbReference type="EC" id="2.7.4.2" evidence="3 13"/>
<feature type="domain" description="GHMP kinase N-terminal" evidence="14">
    <location>
        <begin position="152"/>
        <end position="219"/>
    </location>
</feature>
<evidence type="ECO:0000256" key="12">
    <source>
        <dbReference type="ARBA" id="ARBA00029326"/>
    </source>
</evidence>
<dbReference type="InterPro" id="IPR035102">
    <property type="entry name" value="Phosphomevalonate_kinase"/>
</dbReference>
<dbReference type="GO" id="GO:0010142">
    <property type="term" value="P:farnesyl diphosphate biosynthetic process, mevalonate pathway"/>
    <property type="evidence" value="ECO:0007669"/>
    <property type="project" value="TreeGrafter"/>
</dbReference>
<keyword evidence="5 13" id="KW-0808">Transferase</keyword>
<dbReference type="Proteomes" id="UP000095009">
    <property type="component" value="Unassembled WGS sequence"/>
</dbReference>
<dbReference type="InterPro" id="IPR014721">
    <property type="entry name" value="Ribsml_uS5_D2-typ_fold_subgr"/>
</dbReference>
<keyword evidence="10 13" id="KW-0443">Lipid metabolism</keyword>
<dbReference type="AlphaFoldDB" id="A0A1E3PDI8"/>
<dbReference type="STRING" id="857566.A0A1E3PDI8"/>
<gene>
    <name evidence="15" type="ORF">NADFUDRAFT_53135</name>
</gene>
<evidence type="ECO:0000256" key="3">
    <source>
        <dbReference type="ARBA" id="ARBA00012958"/>
    </source>
</evidence>
<dbReference type="SUPFAM" id="SSF54211">
    <property type="entry name" value="Ribosomal protein S5 domain 2-like"/>
    <property type="match status" value="1"/>
</dbReference>
<evidence type="ECO:0000256" key="1">
    <source>
        <dbReference type="ARBA" id="ARBA00005017"/>
    </source>
</evidence>
<proteinExistence type="inferred from homology"/>
<evidence type="ECO:0000256" key="11">
    <source>
        <dbReference type="ARBA" id="ARBA00023221"/>
    </source>
</evidence>
<dbReference type="UniPathway" id="UPA00057">
    <property type="reaction ID" value="UER00099"/>
</dbReference>
<keyword evidence="11 13" id="KW-0753">Steroid metabolism</keyword>
<dbReference type="GO" id="GO:0004631">
    <property type="term" value="F:phosphomevalonate kinase activity"/>
    <property type="evidence" value="ECO:0007669"/>
    <property type="project" value="UniProtKB-UniRule"/>
</dbReference>
<dbReference type="PIRSF" id="PIRSF017288">
    <property type="entry name" value="PMK_GHMP_euk"/>
    <property type="match status" value="1"/>
</dbReference>
<dbReference type="EMBL" id="KV454414">
    <property type="protein sequence ID" value="ODQ63466.1"/>
    <property type="molecule type" value="Genomic_DNA"/>
</dbReference>
<sequence>MAQEYRAFSAPGKALLAGGYLVLDPAYGGYVTALSARIHAVVKGSYSDNQLVLKETTVSVKSPQFKRSTWTYTYSLNQFDSFIGLVNPDETKNPFAEAAVNTVLAYVNPVNHSRIEITIFSDDAYHSQDKDELLPNSEQPSNRFHWHSFPISDVPKTGLGSSAALTSALTTAILLYYKPELDVTDLKVKSVIHNLSQLAHCTAQKKIGSGFDVASAVCGSIVYKRFPESTLSIISDDVSGVSKDEYSKKVRFLIDQPWDITLDPCNMPGGLTLLMGDINGGSETPKLVSKVLAWRKADPEDANKLWADLNRSNMRLVKLFNDLNATNFSNPEAYNGLIAKCASLSGDELAKLGSVSSSDTFSQVSLNFQDIRHNLRLMTEKSGAPIEPPSQTKLLDNCNRLPGVLGGVVPGAGGFDAICLVVFQQSLEDIKKLTKNDAAFNNLKWLDLHEEKVGVKEESLELYKNLF</sequence>
<organism evidence="15 16">
    <name type="scientific">Nadsonia fulvescens var. elongata DSM 6958</name>
    <dbReference type="NCBI Taxonomy" id="857566"/>
    <lineage>
        <taxon>Eukaryota</taxon>
        <taxon>Fungi</taxon>
        <taxon>Dikarya</taxon>
        <taxon>Ascomycota</taxon>
        <taxon>Saccharomycotina</taxon>
        <taxon>Dipodascomycetes</taxon>
        <taxon>Dipodascales</taxon>
        <taxon>Dipodascales incertae sedis</taxon>
        <taxon>Nadsonia</taxon>
    </lineage>
</organism>
<dbReference type="GO" id="GO:0005524">
    <property type="term" value="F:ATP binding"/>
    <property type="evidence" value="ECO:0007669"/>
    <property type="project" value="UniProtKB-UniRule"/>
</dbReference>
<evidence type="ECO:0000256" key="7">
    <source>
        <dbReference type="ARBA" id="ARBA00022777"/>
    </source>
</evidence>
<dbReference type="InterPro" id="IPR016005">
    <property type="entry name" value="Erg8"/>
</dbReference>
<dbReference type="OrthoDB" id="10262935at2759"/>
<evidence type="ECO:0000256" key="10">
    <source>
        <dbReference type="ARBA" id="ARBA00023098"/>
    </source>
</evidence>
<dbReference type="Gene3D" id="3.30.230.10">
    <property type="match status" value="1"/>
</dbReference>
<dbReference type="PROSITE" id="PS00627">
    <property type="entry name" value="GHMP_KINASES_ATP"/>
    <property type="match status" value="1"/>
</dbReference>
<evidence type="ECO:0000259" key="14">
    <source>
        <dbReference type="Pfam" id="PF00288"/>
    </source>
</evidence>
<dbReference type="NCBIfam" id="TIGR01219">
    <property type="entry name" value="Pmev_kin_ERG8"/>
    <property type="match status" value="1"/>
</dbReference>
<dbReference type="InterPro" id="IPR006204">
    <property type="entry name" value="GHMP_kinase_N_dom"/>
</dbReference>
<evidence type="ECO:0000256" key="13">
    <source>
        <dbReference type="PIRNR" id="PIRNR017288"/>
    </source>
</evidence>
<dbReference type="GO" id="GO:0019287">
    <property type="term" value="P:isopentenyl diphosphate biosynthetic process, mevalonate pathway"/>
    <property type="evidence" value="ECO:0007669"/>
    <property type="project" value="UniProtKB-UniRule"/>
</dbReference>
<dbReference type="PANTHER" id="PTHR31814:SF2">
    <property type="entry name" value="PHOSPHOMEVALONATE KINASE"/>
    <property type="match status" value="1"/>
</dbReference>
<keyword evidence="4 13" id="KW-0444">Lipid biosynthesis</keyword>
<comment type="similarity">
    <text evidence="2 13">Belongs to the GHMP kinase family. Mevalonate kinase subfamily.</text>
</comment>
<evidence type="ECO:0000313" key="16">
    <source>
        <dbReference type="Proteomes" id="UP000095009"/>
    </source>
</evidence>
<evidence type="ECO:0000256" key="2">
    <source>
        <dbReference type="ARBA" id="ARBA00006495"/>
    </source>
</evidence>
<keyword evidence="16" id="KW-1185">Reference proteome</keyword>
<dbReference type="Pfam" id="PF00288">
    <property type="entry name" value="GHMP_kinases_N"/>
    <property type="match status" value="1"/>
</dbReference>